<dbReference type="Gene3D" id="3.90.550.10">
    <property type="entry name" value="Spore Coat Polysaccharide Biosynthesis Protein SpsA, Chain A"/>
    <property type="match status" value="1"/>
</dbReference>
<keyword evidence="3" id="KW-0808">Transferase</keyword>
<dbReference type="GO" id="GO:0016740">
    <property type="term" value="F:transferase activity"/>
    <property type="evidence" value="ECO:0007669"/>
    <property type="project" value="UniProtKB-KW"/>
</dbReference>
<dbReference type="SUPFAM" id="SSF53448">
    <property type="entry name" value="Nucleotide-diphospho-sugar transferases"/>
    <property type="match status" value="1"/>
</dbReference>
<dbReference type="EMBL" id="WKLT01000006">
    <property type="protein sequence ID" value="MRY58048.1"/>
    <property type="molecule type" value="Genomic_DNA"/>
</dbReference>
<dbReference type="EMBL" id="VOHW01000027">
    <property type="protein sequence ID" value="TWV57609.1"/>
    <property type="molecule type" value="Genomic_DNA"/>
</dbReference>
<evidence type="ECO:0000259" key="1">
    <source>
        <dbReference type="Pfam" id="PF00535"/>
    </source>
</evidence>
<comment type="caution">
    <text evidence="3">The sequence shown here is derived from an EMBL/GenBank/DDBJ whole genome shotgun (WGS) entry which is preliminary data.</text>
</comment>
<dbReference type="Proteomes" id="UP000463337">
    <property type="component" value="Unassembled WGS sequence"/>
</dbReference>
<dbReference type="InterPro" id="IPR029044">
    <property type="entry name" value="Nucleotide-diphossugar_trans"/>
</dbReference>
<evidence type="ECO:0000313" key="4">
    <source>
        <dbReference type="Proteomes" id="UP000315827"/>
    </source>
</evidence>
<evidence type="ECO:0000313" key="5">
    <source>
        <dbReference type="Proteomes" id="UP000463337"/>
    </source>
</evidence>
<accession>A0A413GV43</accession>
<proteinExistence type="predicted"/>
<dbReference type="InterPro" id="IPR001173">
    <property type="entry name" value="Glyco_trans_2-like"/>
</dbReference>
<dbReference type="Proteomes" id="UP000315827">
    <property type="component" value="Unassembled WGS sequence"/>
</dbReference>
<evidence type="ECO:0000313" key="3">
    <source>
        <dbReference type="EMBL" id="TWV57609.1"/>
    </source>
</evidence>
<feature type="domain" description="Glycosyltransferase 2-like" evidence="1">
    <location>
        <begin position="48"/>
        <end position="208"/>
    </location>
</feature>
<dbReference type="AlphaFoldDB" id="A0A413GV43"/>
<evidence type="ECO:0000313" key="2">
    <source>
        <dbReference type="EMBL" id="MRY58048.1"/>
    </source>
</evidence>
<protein>
    <submittedName>
        <fullName evidence="2 3">Glycosyltransferase</fullName>
    </submittedName>
</protein>
<gene>
    <name evidence="3" type="ORF">FSA05_23105</name>
    <name evidence="2" type="ORF">GKD59_09010</name>
</gene>
<name>A0A413GV43_PARDI</name>
<reference evidence="2 5" key="1">
    <citation type="journal article" date="2019" name="Nat. Med.">
        <title>A library of human gut bacterial isolates paired with longitudinal multiomics data enables mechanistic microbiome research.</title>
        <authorList>
            <person name="Poyet M."/>
            <person name="Groussin M."/>
            <person name="Gibbons S.M."/>
            <person name="Avila-Pacheco J."/>
            <person name="Jiang X."/>
            <person name="Kearney S.M."/>
            <person name="Perrotta A.R."/>
            <person name="Berdy B."/>
            <person name="Zhao S."/>
            <person name="Lieberman T.D."/>
            <person name="Swanson P.K."/>
            <person name="Smith M."/>
            <person name="Roesemann S."/>
            <person name="Alexander J.E."/>
            <person name="Rich S.A."/>
            <person name="Livny J."/>
            <person name="Vlamakis H."/>
            <person name="Clish C."/>
            <person name="Bullock K."/>
            <person name="Deik A."/>
            <person name="Scott J."/>
            <person name="Pierce K.A."/>
            <person name="Xavier R.J."/>
            <person name="Alm E.J."/>
        </authorList>
    </citation>
    <scope>NUCLEOTIDE SEQUENCE [LARGE SCALE GENOMIC DNA]</scope>
    <source>
        <strain evidence="2 5">BIOML-A41</strain>
    </source>
</reference>
<reference evidence="3 4" key="2">
    <citation type="submission" date="2019-07" db="EMBL/GenBank/DDBJ databases">
        <title>Genome sequencing of Parabacteroides distasonis iSURF_7.</title>
        <authorList>
            <person name="Degefu H.N."/>
            <person name="Ruoff K.L."/>
            <person name="Price C.E."/>
            <person name="Valls R.A."/>
            <person name="O'Toole G.A."/>
        </authorList>
    </citation>
    <scope>NUCLEOTIDE SEQUENCE [LARGE SCALE GENOMIC DNA]</scope>
    <source>
        <strain evidence="3 4">CFPLTA003_1B</strain>
    </source>
</reference>
<dbReference type="Pfam" id="PF00535">
    <property type="entry name" value="Glycos_transf_2"/>
    <property type="match status" value="1"/>
</dbReference>
<sequence length="292" mass="34078">MHKLKILLAAICGELLKLYYKVGLGTIPYGINQEKVRKEKVIVSLTSYGRRVGEILPFTVISLLRQTYKPDLVLLWLDDEHWNDGNLPFILKRLKKKGLTIRYCKDIKSYKKLIPTLEVYPDDLIITCDDDFFYRRNMVERLVAEYHKDPSHVYTYRAHRVSFNNDGILRPYNDWEMEISGVGGRFVFPTGCGGCLYKRSLLHKDICREDLFMRLAPKADDVWFYFMEVLHGTECVVLPDKGYVYIPLDVFYQYIHKEASLSATNCKESQNDPQIRAVMDYYHLMGSDLIGC</sequence>
<dbReference type="RefSeq" id="WP_008778250.1">
    <property type="nucleotide sequence ID" value="NZ_AP019729.1"/>
</dbReference>
<dbReference type="CDD" id="cd00761">
    <property type="entry name" value="Glyco_tranf_GTA_type"/>
    <property type="match status" value="1"/>
</dbReference>
<organism evidence="3 4">
    <name type="scientific">Parabacteroides distasonis</name>
    <dbReference type="NCBI Taxonomy" id="823"/>
    <lineage>
        <taxon>Bacteria</taxon>
        <taxon>Pseudomonadati</taxon>
        <taxon>Bacteroidota</taxon>
        <taxon>Bacteroidia</taxon>
        <taxon>Bacteroidales</taxon>
        <taxon>Tannerellaceae</taxon>
        <taxon>Parabacteroides</taxon>
    </lineage>
</organism>